<dbReference type="STRING" id="568069.A0A1J1J6X1"/>
<dbReference type="PANTHER" id="PTHR11229">
    <property type="entry name" value="50S RIBOSOMAL PROTEIN L3"/>
    <property type="match status" value="1"/>
</dbReference>
<evidence type="ECO:0000256" key="6">
    <source>
        <dbReference type="SAM" id="MobiDB-lite"/>
    </source>
</evidence>
<dbReference type="InterPro" id="IPR019927">
    <property type="entry name" value="Ribosomal_uL3_bac/org-type"/>
</dbReference>
<dbReference type="NCBIfam" id="TIGR03625">
    <property type="entry name" value="L3_bact"/>
    <property type="match status" value="1"/>
</dbReference>
<feature type="transmembrane region" description="Helical" evidence="7">
    <location>
        <begin position="7"/>
        <end position="33"/>
    </location>
</feature>
<evidence type="ECO:0000256" key="3">
    <source>
        <dbReference type="ARBA" id="ARBA00023274"/>
    </source>
</evidence>
<dbReference type="Pfam" id="PF00297">
    <property type="entry name" value="Ribosomal_L3"/>
    <property type="match status" value="1"/>
</dbReference>
<evidence type="ECO:0000256" key="7">
    <source>
        <dbReference type="SAM" id="Phobius"/>
    </source>
</evidence>
<keyword evidence="9" id="KW-1185">Reference proteome</keyword>
<comment type="similarity">
    <text evidence="1">Belongs to the universal ribosomal protein uL3 family.</text>
</comment>
<accession>A0A1J1J6X1</accession>
<dbReference type="Gene3D" id="2.40.30.10">
    <property type="entry name" value="Translation factors"/>
    <property type="match status" value="2"/>
</dbReference>
<keyword evidence="7" id="KW-0472">Membrane</keyword>
<evidence type="ECO:0000256" key="2">
    <source>
        <dbReference type="ARBA" id="ARBA00022980"/>
    </source>
</evidence>
<dbReference type="EMBL" id="CVRI01000073">
    <property type="protein sequence ID" value="CRL07730.1"/>
    <property type="molecule type" value="Genomic_DNA"/>
</dbReference>
<gene>
    <name evidence="8" type="ORF">CLUMA_CG020684</name>
</gene>
<dbReference type="Proteomes" id="UP000183832">
    <property type="component" value="Unassembled WGS sequence"/>
</dbReference>
<dbReference type="FunFam" id="2.40.30.10:FF:000049">
    <property type="entry name" value="39S ribosomal protein L3, mitochondrial"/>
    <property type="match status" value="1"/>
</dbReference>
<keyword evidence="7" id="KW-1133">Transmembrane helix</keyword>
<evidence type="ECO:0000313" key="9">
    <source>
        <dbReference type="Proteomes" id="UP000183832"/>
    </source>
</evidence>
<protein>
    <recommendedName>
        <fullName evidence="4">Large ribosomal subunit protein uL3m</fullName>
    </recommendedName>
    <alternativeName>
        <fullName evidence="5">39S ribosomal protein L3, mitochondrial</fullName>
    </alternativeName>
</protein>
<dbReference type="AlphaFoldDB" id="A0A1J1J6X1"/>
<dbReference type="PANTHER" id="PTHR11229:SF8">
    <property type="entry name" value="LARGE RIBOSOMAL SUBUNIT PROTEIN UL3M"/>
    <property type="match status" value="1"/>
</dbReference>
<dbReference type="GO" id="GO:0003735">
    <property type="term" value="F:structural constituent of ribosome"/>
    <property type="evidence" value="ECO:0007669"/>
    <property type="project" value="InterPro"/>
</dbReference>
<organism evidence="8 9">
    <name type="scientific">Clunio marinus</name>
    <dbReference type="NCBI Taxonomy" id="568069"/>
    <lineage>
        <taxon>Eukaryota</taxon>
        <taxon>Metazoa</taxon>
        <taxon>Ecdysozoa</taxon>
        <taxon>Arthropoda</taxon>
        <taxon>Hexapoda</taxon>
        <taxon>Insecta</taxon>
        <taxon>Pterygota</taxon>
        <taxon>Neoptera</taxon>
        <taxon>Endopterygota</taxon>
        <taxon>Diptera</taxon>
        <taxon>Nematocera</taxon>
        <taxon>Chironomoidea</taxon>
        <taxon>Chironomidae</taxon>
        <taxon>Clunio</taxon>
    </lineage>
</organism>
<proteinExistence type="inferred from homology"/>
<dbReference type="InterPro" id="IPR009000">
    <property type="entry name" value="Transl_B-barrel_sf"/>
</dbReference>
<evidence type="ECO:0000256" key="4">
    <source>
        <dbReference type="ARBA" id="ARBA00035209"/>
    </source>
</evidence>
<dbReference type="OrthoDB" id="274683at2759"/>
<evidence type="ECO:0000256" key="1">
    <source>
        <dbReference type="ARBA" id="ARBA00006540"/>
    </source>
</evidence>
<evidence type="ECO:0000256" key="5">
    <source>
        <dbReference type="ARBA" id="ARBA00035396"/>
    </source>
</evidence>
<dbReference type="GO" id="GO:0006412">
    <property type="term" value="P:translation"/>
    <property type="evidence" value="ECO:0007669"/>
    <property type="project" value="InterPro"/>
</dbReference>
<feature type="region of interest" description="Disordered" evidence="6">
    <location>
        <begin position="427"/>
        <end position="448"/>
    </location>
</feature>
<reference evidence="8 9" key="1">
    <citation type="submission" date="2015-04" db="EMBL/GenBank/DDBJ databases">
        <authorList>
            <person name="Syromyatnikov M.Y."/>
            <person name="Popov V.N."/>
        </authorList>
    </citation>
    <scope>NUCLEOTIDE SEQUENCE [LARGE SCALE GENOMIC DNA]</scope>
</reference>
<dbReference type="InterPro" id="IPR000597">
    <property type="entry name" value="Ribosomal_uL3"/>
</dbReference>
<keyword evidence="7" id="KW-0812">Transmembrane</keyword>
<dbReference type="SUPFAM" id="SSF50447">
    <property type="entry name" value="Translation proteins"/>
    <property type="match status" value="1"/>
</dbReference>
<keyword evidence="2" id="KW-0689">Ribosomal protein</keyword>
<keyword evidence="3" id="KW-0687">Ribonucleoprotein</keyword>
<name>A0A1J1J6X1_9DIPT</name>
<dbReference type="GO" id="GO:0005762">
    <property type="term" value="C:mitochondrial large ribosomal subunit"/>
    <property type="evidence" value="ECO:0007669"/>
    <property type="project" value="TreeGrafter"/>
</dbReference>
<evidence type="ECO:0000313" key="8">
    <source>
        <dbReference type="EMBL" id="CRL07730.1"/>
    </source>
</evidence>
<sequence length="550" mass="62722">MEIQLQIYIIIGVGGILIAGLILSSSLLCYYLWKLYKKVPYERSLDDNNSILRRNIAMNLDSELNRRYTQYTPEPTMKPESKIFHKGSIKSNSNVRASVIDVSDEFRYRQNDRTSSSQFNNNIVLKQNDTNPHEASIEEVTTSQPSGPLPIHPTAPPAFIANQNYGAITESIYVQQPVNNIVVVGACPVCRIVLVQSLPTDLRVTQVRFRDFMNHPRKRNPIWFFKQNRAKKVENLTPENKKFMEEITHEKYGKPVIRKGFLTFENSSSLLKSEHLAPVEWRQGLRRTGLIGRKIGHYPLWLKNGERIDTTVIQIADNYVVKYIPPDEFNPTQRKPLKNYTGRACLLIGSECVDPNKLTGNYIGLFKDSGVMPTKNLNRFIISPEAAIMPGTPLNATHFRVGDYVDVRGKTIDRGFQGVMKRWGFKGQPASHGVTKTHRRPGGIGGGIKHRVWPGKKMPGHMGNRWRIAKGLKIWRINTSTNTLWVSGHGMPGDVNGLVYVYDTVLPLRKYRDPPPFPTFTGNENELPEDIYHEEVHKFEDPTIFFEPEK</sequence>